<dbReference type="Gene3D" id="3.40.1170.60">
    <property type="match status" value="1"/>
</dbReference>
<comment type="subcellular location">
    <subcellularLocation>
        <location evidence="1">Nucleus</location>
    </subcellularLocation>
</comment>
<evidence type="ECO:0000256" key="3">
    <source>
        <dbReference type="ARBA" id="ARBA00022723"/>
    </source>
</evidence>
<dbReference type="GO" id="GO:0009314">
    <property type="term" value="P:response to radiation"/>
    <property type="evidence" value="ECO:0007669"/>
    <property type="project" value="TreeGrafter"/>
</dbReference>
<reference evidence="12 13" key="1">
    <citation type="journal article" date="2016" name="Mol. Biol. Evol.">
        <title>Comparative Genomics of Early-Diverging Mushroom-Forming Fungi Provides Insights into the Origins of Lignocellulose Decay Capabilities.</title>
        <authorList>
            <person name="Nagy L.G."/>
            <person name="Riley R."/>
            <person name="Tritt A."/>
            <person name="Adam C."/>
            <person name="Daum C."/>
            <person name="Floudas D."/>
            <person name="Sun H."/>
            <person name="Yadav J.S."/>
            <person name="Pangilinan J."/>
            <person name="Larsson K.H."/>
            <person name="Matsuura K."/>
            <person name="Barry K."/>
            <person name="Labutti K."/>
            <person name="Kuo R."/>
            <person name="Ohm R.A."/>
            <person name="Bhattacharya S.S."/>
            <person name="Shirouzu T."/>
            <person name="Yoshinaga Y."/>
            <person name="Martin F.M."/>
            <person name="Grigoriev I.V."/>
            <person name="Hibbett D.S."/>
        </authorList>
    </citation>
    <scope>NUCLEOTIDE SEQUENCE [LARGE SCALE GENOMIC DNA]</scope>
    <source>
        <strain evidence="12 13">HHB10207 ss-3</strain>
    </source>
</reference>
<dbReference type="GO" id="GO:0005634">
    <property type="term" value="C:nucleus"/>
    <property type="evidence" value="ECO:0007669"/>
    <property type="project" value="UniProtKB-SubCell"/>
</dbReference>
<dbReference type="InterPro" id="IPR043128">
    <property type="entry name" value="Rev_trsase/Diguanyl_cyclase"/>
</dbReference>
<keyword evidence="7" id="KW-0234">DNA repair</keyword>
<keyword evidence="13" id="KW-1185">Reference proteome</keyword>
<evidence type="ECO:0000256" key="1">
    <source>
        <dbReference type="ARBA" id="ARBA00004123"/>
    </source>
</evidence>
<keyword evidence="8" id="KW-0539">Nucleus</keyword>
<sequence length="611" mass="68428">MFSKPGSSRSEPQDESDLFPVITYRHLLSQGQGVKNPLRVIALCDMDAFYAACEQVRLGLDPSVPLVVRQWNLLIAVNYPARKYGINRMCKIADAKRLCPHVRVVHVATYKEGENEPVYVDEPDSMTHKVSLDHYRRESMKIINIFKEGLPGAEIEKASIDEAFIDLTQPVREEILRRYPNLAEVPEGGSLDTPLPAPPTVLWEDLGALVPIAPDAEQSETHSEPDSKEKISQDATVDVPTVPSWHDLALSIGASLMKPTRERIHGELGYTTSAGIARNKFLAKLVASYKKPNTQSILRNAAIPNYLRPMEFQKIRFLGGKLGTELANEYDVSTIGDLLKVPLEDLQNKFGEGSIWVYEVLRGIDRSEVKEKATLNKSMGASKNLGKPVTKREDGYHWIRLMASELAFRLLELRETYPGVWPKTIVLHIRQGWQTSRSKQAPFPFVRNLTADDISKAGDKLWDELVGINSTSINITNLGLAFAGVEASSAGQRHIDNFLQSPDKRAQSPQKRKRKESISVPGDQDLAKADTQWTCPECRKVVTVPESDDPFTVPGEALATLKTIHEDEHMAQDLAERFARQEARQESSRTNVRPPAKKRKEGGILKFFQPK</sequence>
<keyword evidence="4" id="KW-0227">DNA damage</keyword>
<evidence type="ECO:0000256" key="8">
    <source>
        <dbReference type="ARBA" id="ARBA00023242"/>
    </source>
</evidence>
<dbReference type="EMBL" id="KV428015">
    <property type="protein sequence ID" value="KZT42153.1"/>
    <property type="molecule type" value="Genomic_DNA"/>
</dbReference>
<protein>
    <recommendedName>
        <fullName evidence="9">DNA polymerase eta</fullName>
    </recommendedName>
</protein>
<evidence type="ECO:0000313" key="12">
    <source>
        <dbReference type="EMBL" id="KZT42153.1"/>
    </source>
</evidence>
<dbReference type="Pfam" id="PF21704">
    <property type="entry name" value="POLH-Rev1_HhH"/>
    <property type="match status" value="1"/>
</dbReference>
<dbReference type="GO" id="GO:0003684">
    <property type="term" value="F:damaged DNA binding"/>
    <property type="evidence" value="ECO:0007669"/>
    <property type="project" value="InterPro"/>
</dbReference>
<feature type="compositionally biased region" description="Basic and acidic residues" evidence="10">
    <location>
        <begin position="219"/>
        <end position="232"/>
    </location>
</feature>
<proteinExistence type="predicted"/>
<keyword evidence="2" id="KW-0808">Transferase</keyword>
<dbReference type="SUPFAM" id="SSF56672">
    <property type="entry name" value="DNA/RNA polymerases"/>
    <property type="match status" value="1"/>
</dbReference>
<dbReference type="InterPro" id="IPR017961">
    <property type="entry name" value="DNA_pol_Y-fam_little_finger"/>
</dbReference>
<dbReference type="Gene3D" id="3.30.70.270">
    <property type="match status" value="1"/>
</dbReference>
<dbReference type="GO" id="GO:0005657">
    <property type="term" value="C:replication fork"/>
    <property type="evidence" value="ECO:0007669"/>
    <property type="project" value="UniProtKB-ARBA"/>
</dbReference>
<feature type="region of interest" description="Disordered" evidence="10">
    <location>
        <begin position="216"/>
        <end position="236"/>
    </location>
</feature>
<dbReference type="GO" id="GO:0042276">
    <property type="term" value="P:error-prone translesion synthesis"/>
    <property type="evidence" value="ECO:0007669"/>
    <property type="project" value="TreeGrafter"/>
</dbReference>
<dbReference type="InterPro" id="IPR001126">
    <property type="entry name" value="UmuC"/>
</dbReference>
<dbReference type="InterPro" id="IPR043502">
    <property type="entry name" value="DNA/RNA_pol_sf"/>
</dbReference>
<evidence type="ECO:0000256" key="2">
    <source>
        <dbReference type="ARBA" id="ARBA00022679"/>
    </source>
</evidence>
<feature type="region of interest" description="Disordered" evidence="10">
    <location>
        <begin position="579"/>
        <end position="611"/>
    </location>
</feature>
<evidence type="ECO:0000259" key="11">
    <source>
        <dbReference type="PROSITE" id="PS50173"/>
    </source>
</evidence>
<dbReference type="FunFam" id="3.40.1170.60:FF:000008">
    <property type="entry name" value="DNA polymerase eta subunit"/>
    <property type="match status" value="1"/>
</dbReference>
<dbReference type="Pfam" id="PF00817">
    <property type="entry name" value="IMS"/>
    <property type="match status" value="1"/>
</dbReference>
<dbReference type="STRING" id="1314776.A0A166GYQ1"/>
<evidence type="ECO:0000256" key="4">
    <source>
        <dbReference type="ARBA" id="ARBA00022763"/>
    </source>
</evidence>
<feature type="domain" description="UmuC" evidence="11">
    <location>
        <begin position="41"/>
        <end position="319"/>
    </location>
</feature>
<keyword evidence="5" id="KW-0863">Zinc-finger</keyword>
<dbReference type="GO" id="GO:0070987">
    <property type="term" value="P:error-free translesion synthesis"/>
    <property type="evidence" value="ECO:0007669"/>
    <property type="project" value="UniProtKB-ARBA"/>
</dbReference>
<dbReference type="PANTHER" id="PTHR45873:SF1">
    <property type="entry name" value="DNA POLYMERASE ETA"/>
    <property type="match status" value="1"/>
</dbReference>
<dbReference type="InterPro" id="IPR052230">
    <property type="entry name" value="DNA_polymerase_eta"/>
</dbReference>
<dbReference type="GO" id="GO:0035861">
    <property type="term" value="C:site of double-strand break"/>
    <property type="evidence" value="ECO:0007669"/>
    <property type="project" value="TreeGrafter"/>
</dbReference>
<dbReference type="InterPro" id="IPR036775">
    <property type="entry name" value="DNA_pol_Y-fam_lit_finger_sf"/>
</dbReference>
<keyword evidence="3" id="KW-0479">Metal-binding</keyword>
<dbReference type="FunFam" id="1.10.150.20:FF:000014">
    <property type="entry name" value="Polymerase (DNA directed), eta"/>
    <property type="match status" value="1"/>
</dbReference>
<dbReference type="Pfam" id="PF11799">
    <property type="entry name" value="IMS_C"/>
    <property type="match status" value="1"/>
</dbReference>
<dbReference type="GO" id="GO:0007064">
    <property type="term" value="P:mitotic sister chromatid cohesion"/>
    <property type="evidence" value="ECO:0007669"/>
    <property type="project" value="UniProtKB-ARBA"/>
</dbReference>
<dbReference type="GO" id="GO:0008270">
    <property type="term" value="F:zinc ion binding"/>
    <property type="evidence" value="ECO:0007669"/>
    <property type="project" value="UniProtKB-KW"/>
</dbReference>
<evidence type="ECO:0000256" key="7">
    <source>
        <dbReference type="ARBA" id="ARBA00023204"/>
    </source>
</evidence>
<feature type="region of interest" description="Disordered" evidence="10">
    <location>
        <begin position="501"/>
        <end position="526"/>
    </location>
</feature>
<dbReference type="Proteomes" id="UP000076798">
    <property type="component" value="Unassembled WGS sequence"/>
</dbReference>
<name>A0A166GYQ1_9AGAM</name>
<evidence type="ECO:0000313" key="13">
    <source>
        <dbReference type="Proteomes" id="UP000076798"/>
    </source>
</evidence>
<gene>
    <name evidence="12" type="ORF">SISSUDRAFT_1041770</name>
</gene>
<dbReference type="PANTHER" id="PTHR45873">
    <property type="entry name" value="DNA POLYMERASE ETA"/>
    <property type="match status" value="1"/>
</dbReference>
<dbReference type="GO" id="GO:0003887">
    <property type="term" value="F:DNA-directed DNA polymerase activity"/>
    <property type="evidence" value="ECO:0007669"/>
    <property type="project" value="TreeGrafter"/>
</dbReference>
<dbReference type="PROSITE" id="PS50173">
    <property type="entry name" value="UMUC"/>
    <property type="match status" value="1"/>
</dbReference>
<dbReference type="GO" id="GO:0006281">
    <property type="term" value="P:DNA repair"/>
    <property type="evidence" value="ECO:0007669"/>
    <property type="project" value="UniProtKB-KW"/>
</dbReference>
<dbReference type="Gene3D" id="3.30.1490.100">
    <property type="entry name" value="DNA polymerase, Y-family, little finger domain"/>
    <property type="match status" value="1"/>
</dbReference>
<dbReference type="AlphaFoldDB" id="A0A166GYQ1"/>
<dbReference type="Gene3D" id="1.10.150.20">
    <property type="entry name" value="5' to 3' exonuclease, C-terminal subdomain"/>
    <property type="match status" value="1"/>
</dbReference>
<dbReference type="SUPFAM" id="SSF100879">
    <property type="entry name" value="Lesion bypass DNA polymerase (Y-family), little finger domain"/>
    <property type="match status" value="1"/>
</dbReference>
<accession>A0A166GYQ1</accession>
<evidence type="ECO:0000256" key="9">
    <source>
        <dbReference type="ARBA" id="ARBA00044975"/>
    </source>
</evidence>
<evidence type="ECO:0000256" key="5">
    <source>
        <dbReference type="ARBA" id="ARBA00022771"/>
    </source>
</evidence>
<evidence type="ECO:0000256" key="6">
    <source>
        <dbReference type="ARBA" id="ARBA00022833"/>
    </source>
</evidence>
<evidence type="ECO:0000256" key="10">
    <source>
        <dbReference type="SAM" id="MobiDB-lite"/>
    </source>
</evidence>
<organism evidence="12 13">
    <name type="scientific">Sistotremastrum suecicum HHB10207 ss-3</name>
    <dbReference type="NCBI Taxonomy" id="1314776"/>
    <lineage>
        <taxon>Eukaryota</taxon>
        <taxon>Fungi</taxon>
        <taxon>Dikarya</taxon>
        <taxon>Basidiomycota</taxon>
        <taxon>Agaricomycotina</taxon>
        <taxon>Agaricomycetes</taxon>
        <taxon>Sistotremastrales</taxon>
        <taxon>Sistotremastraceae</taxon>
        <taxon>Sistotremastrum</taxon>
    </lineage>
</organism>
<dbReference type="OrthoDB" id="5723at2759"/>
<keyword evidence="6" id="KW-0862">Zinc</keyword>